<dbReference type="Proteomes" id="UP001295740">
    <property type="component" value="Unassembled WGS sequence"/>
</dbReference>
<sequence length="261" mass="27979">MDTQDMDRQDLDHQDMDHQDMDHQDQHHLDNKDMQRRSKEHTDKAEAYLGTNGPATPGPPQGYVALQQQAAAAVAAPAAPAMPAPTPQEVPNQAAEGGDAAMVDRAQGHAVKGSNLQSAYVEDDGEESVYHYNSSAEEAAEDHDDSEDDYEIVVQPHDSSVDGHSAEIPHKARNTAVGGHDTEIIHQLEGNDGEGNDGDTIEVATSPGHRRSTRSRVSAGRVTRKPGVSRGGKLVGKRAGGRGSDKKRSKDEDRATAFGIV</sequence>
<evidence type="ECO:0000313" key="2">
    <source>
        <dbReference type="EMBL" id="CAJ2509183.1"/>
    </source>
</evidence>
<feature type="compositionally biased region" description="Acidic residues" evidence="1">
    <location>
        <begin position="138"/>
        <end position="151"/>
    </location>
</feature>
<feature type="compositionally biased region" description="Acidic residues" evidence="1">
    <location>
        <begin position="191"/>
        <end position="200"/>
    </location>
</feature>
<feature type="compositionally biased region" description="Basic and acidic residues" evidence="1">
    <location>
        <begin position="1"/>
        <end position="46"/>
    </location>
</feature>
<organism evidence="2 3">
    <name type="scientific">Anthostomella pinea</name>
    <dbReference type="NCBI Taxonomy" id="933095"/>
    <lineage>
        <taxon>Eukaryota</taxon>
        <taxon>Fungi</taxon>
        <taxon>Dikarya</taxon>
        <taxon>Ascomycota</taxon>
        <taxon>Pezizomycotina</taxon>
        <taxon>Sordariomycetes</taxon>
        <taxon>Xylariomycetidae</taxon>
        <taxon>Xylariales</taxon>
        <taxon>Xylariaceae</taxon>
        <taxon>Anthostomella</taxon>
    </lineage>
</organism>
<gene>
    <name evidence="2" type="ORF">KHLLAP_LOCUS9651</name>
</gene>
<feature type="compositionally biased region" description="Basic and acidic residues" evidence="1">
    <location>
        <begin position="243"/>
        <end position="255"/>
    </location>
</feature>
<dbReference type="EMBL" id="CAUWAG010000012">
    <property type="protein sequence ID" value="CAJ2509183.1"/>
    <property type="molecule type" value="Genomic_DNA"/>
</dbReference>
<reference evidence="2" key="1">
    <citation type="submission" date="2023-10" db="EMBL/GenBank/DDBJ databases">
        <authorList>
            <person name="Hackl T."/>
        </authorList>
    </citation>
    <scope>NUCLEOTIDE SEQUENCE</scope>
</reference>
<accession>A0AAI8YLE7</accession>
<evidence type="ECO:0000256" key="1">
    <source>
        <dbReference type="SAM" id="MobiDB-lite"/>
    </source>
</evidence>
<evidence type="ECO:0000313" key="3">
    <source>
        <dbReference type="Proteomes" id="UP001295740"/>
    </source>
</evidence>
<feature type="region of interest" description="Disordered" evidence="1">
    <location>
        <begin position="188"/>
        <end position="261"/>
    </location>
</feature>
<feature type="region of interest" description="Disordered" evidence="1">
    <location>
        <begin position="1"/>
        <end position="62"/>
    </location>
</feature>
<proteinExistence type="predicted"/>
<feature type="region of interest" description="Disordered" evidence="1">
    <location>
        <begin position="77"/>
        <end position="151"/>
    </location>
</feature>
<protein>
    <submittedName>
        <fullName evidence="2">Uu.00g142090.m01.CDS01</fullName>
    </submittedName>
</protein>
<name>A0AAI8YLE7_9PEZI</name>
<keyword evidence="3" id="KW-1185">Reference proteome</keyword>
<dbReference type="AlphaFoldDB" id="A0AAI8YLE7"/>
<comment type="caution">
    <text evidence="2">The sequence shown here is derived from an EMBL/GenBank/DDBJ whole genome shotgun (WGS) entry which is preliminary data.</text>
</comment>